<organism evidence="1 2">
    <name type="scientific">Streptomyces daliensis</name>
    <dbReference type="NCBI Taxonomy" id="299421"/>
    <lineage>
        <taxon>Bacteria</taxon>
        <taxon>Bacillati</taxon>
        <taxon>Actinomycetota</taxon>
        <taxon>Actinomycetes</taxon>
        <taxon>Kitasatosporales</taxon>
        <taxon>Streptomycetaceae</taxon>
        <taxon>Streptomyces</taxon>
    </lineage>
</organism>
<evidence type="ECO:0000313" key="1">
    <source>
        <dbReference type="EMBL" id="MBR7673624.1"/>
    </source>
</evidence>
<accession>A0A8T4IWL4</accession>
<keyword evidence="2" id="KW-1185">Reference proteome</keyword>
<sequence length="152" mass="15800">MDAERLIEATRYALAESKAVPDIVAEAWQAQALAEAVGSHLAINGPPTVRSEALGLSEAGSRACGSLHHPALRADGVRATRLTMIGDARCTLLDLAGLLGETGAALVSVAVSADEEGLYWQCVEAIDAADESGDRVIGILRRLALRERGGVA</sequence>
<comment type="caution">
    <text evidence="1">The sequence shown here is derived from an EMBL/GenBank/DDBJ whole genome shotgun (WGS) entry which is preliminary data.</text>
</comment>
<protein>
    <submittedName>
        <fullName evidence="1">Uncharacterized protein</fullName>
    </submittedName>
</protein>
<reference evidence="1" key="1">
    <citation type="submission" date="2021-04" db="EMBL/GenBank/DDBJ databases">
        <title>Sequencing of actinobacteria type strains.</title>
        <authorList>
            <person name="Nguyen G.-S."/>
            <person name="Wentzel A."/>
        </authorList>
    </citation>
    <scope>NUCLEOTIDE SEQUENCE</scope>
    <source>
        <strain evidence="1">DSM 42095</strain>
    </source>
</reference>
<name>A0A8T4IWL4_9ACTN</name>
<dbReference type="Proteomes" id="UP000675554">
    <property type="component" value="Unassembled WGS sequence"/>
</dbReference>
<gene>
    <name evidence="1" type="ORF">KDA82_11455</name>
</gene>
<proteinExistence type="predicted"/>
<dbReference type="AlphaFoldDB" id="A0A8T4IWL4"/>
<dbReference type="InterPro" id="IPR046081">
    <property type="entry name" value="DUF6099"/>
</dbReference>
<dbReference type="Pfam" id="PF19594">
    <property type="entry name" value="DUF6099"/>
    <property type="match status" value="1"/>
</dbReference>
<dbReference type="EMBL" id="JAGSMN010000229">
    <property type="protein sequence ID" value="MBR7673624.1"/>
    <property type="molecule type" value="Genomic_DNA"/>
</dbReference>
<evidence type="ECO:0000313" key="2">
    <source>
        <dbReference type="Proteomes" id="UP000675554"/>
    </source>
</evidence>